<evidence type="ECO:0000313" key="3">
    <source>
        <dbReference type="Proteomes" id="UP000606044"/>
    </source>
</evidence>
<proteinExistence type="predicted"/>
<comment type="caution">
    <text evidence="2">The sequence shown here is derived from an EMBL/GenBank/DDBJ whole genome shotgun (WGS) entry which is preliminary data.</text>
</comment>
<protein>
    <recommendedName>
        <fullName evidence="4">Transmembrane protein</fullName>
    </recommendedName>
</protein>
<name>A0A917BP46_9HYPH</name>
<sequence>MSARDLSMSRIFAIPTLLAVLTAIGLLAGLLGEGPWKWVCWAGVGIPAAVLLWYVWRADR</sequence>
<keyword evidence="1" id="KW-0812">Transmembrane</keyword>
<feature type="transmembrane region" description="Helical" evidence="1">
    <location>
        <begin position="38"/>
        <end position="56"/>
    </location>
</feature>
<gene>
    <name evidence="2" type="ORF">GCM10007301_11160</name>
</gene>
<reference evidence="2" key="2">
    <citation type="submission" date="2020-09" db="EMBL/GenBank/DDBJ databases">
        <authorList>
            <person name="Sun Q."/>
            <person name="Sedlacek I."/>
        </authorList>
    </citation>
    <scope>NUCLEOTIDE SEQUENCE</scope>
    <source>
        <strain evidence="2">CCM 7897</strain>
    </source>
</reference>
<organism evidence="2 3">
    <name type="scientific">Azorhizobium oxalatiphilum</name>
    <dbReference type="NCBI Taxonomy" id="980631"/>
    <lineage>
        <taxon>Bacteria</taxon>
        <taxon>Pseudomonadati</taxon>
        <taxon>Pseudomonadota</taxon>
        <taxon>Alphaproteobacteria</taxon>
        <taxon>Hyphomicrobiales</taxon>
        <taxon>Xanthobacteraceae</taxon>
        <taxon>Azorhizobium</taxon>
    </lineage>
</organism>
<dbReference type="RefSeq" id="WP_188576129.1">
    <property type="nucleotide sequence ID" value="NZ_BMCT01000001.1"/>
</dbReference>
<dbReference type="EMBL" id="BMCT01000001">
    <property type="protein sequence ID" value="GGF53486.1"/>
    <property type="molecule type" value="Genomic_DNA"/>
</dbReference>
<evidence type="ECO:0008006" key="4">
    <source>
        <dbReference type="Google" id="ProtNLM"/>
    </source>
</evidence>
<feature type="transmembrane region" description="Helical" evidence="1">
    <location>
        <begin position="12"/>
        <end position="32"/>
    </location>
</feature>
<evidence type="ECO:0000256" key="1">
    <source>
        <dbReference type="SAM" id="Phobius"/>
    </source>
</evidence>
<accession>A0A917BP46</accession>
<keyword evidence="1" id="KW-0472">Membrane</keyword>
<keyword evidence="3" id="KW-1185">Reference proteome</keyword>
<dbReference type="Proteomes" id="UP000606044">
    <property type="component" value="Unassembled WGS sequence"/>
</dbReference>
<dbReference type="AlphaFoldDB" id="A0A917BP46"/>
<reference evidence="2" key="1">
    <citation type="journal article" date="2014" name="Int. J. Syst. Evol. Microbiol.">
        <title>Complete genome sequence of Corynebacterium casei LMG S-19264T (=DSM 44701T), isolated from a smear-ripened cheese.</title>
        <authorList>
            <consortium name="US DOE Joint Genome Institute (JGI-PGF)"/>
            <person name="Walter F."/>
            <person name="Albersmeier A."/>
            <person name="Kalinowski J."/>
            <person name="Ruckert C."/>
        </authorList>
    </citation>
    <scope>NUCLEOTIDE SEQUENCE</scope>
    <source>
        <strain evidence="2">CCM 7897</strain>
    </source>
</reference>
<keyword evidence="1" id="KW-1133">Transmembrane helix</keyword>
<evidence type="ECO:0000313" key="2">
    <source>
        <dbReference type="EMBL" id="GGF53486.1"/>
    </source>
</evidence>